<dbReference type="RefSeq" id="WP_106609853.1">
    <property type="nucleotide sequence ID" value="NZ_PYGJ01000015.1"/>
</dbReference>
<dbReference type="EMBL" id="PYGJ01000015">
    <property type="protein sequence ID" value="PSL17741.1"/>
    <property type="molecule type" value="Genomic_DNA"/>
</dbReference>
<keyword evidence="2" id="KW-1185">Reference proteome</keyword>
<accession>A0A2P8F7P4</accession>
<name>A0A2P8F7P4_9RHOB</name>
<dbReference type="AlphaFoldDB" id="A0A2P8F7P4"/>
<dbReference type="Proteomes" id="UP000240418">
    <property type="component" value="Unassembled WGS sequence"/>
</dbReference>
<evidence type="ECO:0000313" key="2">
    <source>
        <dbReference type="Proteomes" id="UP000240418"/>
    </source>
</evidence>
<reference evidence="1 2" key="1">
    <citation type="submission" date="2018-03" db="EMBL/GenBank/DDBJ databases">
        <title>Genomic Encyclopedia of Archaeal and Bacterial Type Strains, Phase II (KMG-II): from individual species to whole genera.</title>
        <authorList>
            <person name="Goeker M."/>
        </authorList>
    </citation>
    <scope>NUCLEOTIDE SEQUENCE [LARGE SCALE GENOMIC DNA]</scope>
    <source>
        <strain evidence="1 2">DSM 100673</strain>
    </source>
</reference>
<evidence type="ECO:0000313" key="1">
    <source>
        <dbReference type="EMBL" id="PSL17741.1"/>
    </source>
</evidence>
<comment type="caution">
    <text evidence="1">The sequence shown here is derived from an EMBL/GenBank/DDBJ whole genome shotgun (WGS) entry which is preliminary data.</text>
</comment>
<organism evidence="1 2">
    <name type="scientific">Shimia abyssi</name>
    <dbReference type="NCBI Taxonomy" id="1662395"/>
    <lineage>
        <taxon>Bacteria</taxon>
        <taxon>Pseudomonadati</taxon>
        <taxon>Pseudomonadota</taxon>
        <taxon>Alphaproteobacteria</taxon>
        <taxon>Rhodobacterales</taxon>
        <taxon>Roseobacteraceae</taxon>
    </lineage>
</organism>
<sequence>MIRDFKTTDADAVVDVWRAATAVALPFLTADFIESEADNLRNIYLVQGMTFGNPAIGTDVQPLGTLTWSNTREDHDQALADVLRRLPNSMELTRSQLSDVFNHNGLRTLHNKELTRDRVTEPLKRARVILREKEAAQMAANPNFGLF</sequence>
<proteinExistence type="predicted"/>
<protein>
    <submittedName>
        <fullName evidence="1">Uncharacterized protein</fullName>
    </submittedName>
</protein>
<gene>
    <name evidence="1" type="ORF">CLV88_11588</name>
</gene>